<proteinExistence type="predicted"/>
<dbReference type="InterPro" id="IPR012094">
    <property type="entry name" value="tRNA_Ile_lys_synt"/>
</dbReference>
<dbReference type="Proteomes" id="UP000033736">
    <property type="component" value="Unassembled WGS sequence"/>
</dbReference>
<evidence type="ECO:0000256" key="1">
    <source>
        <dbReference type="ARBA" id="ARBA00013267"/>
    </source>
</evidence>
<evidence type="ECO:0000259" key="7">
    <source>
        <dbReference type="Pfam" id="PF01171"/>
    </source>
</evidence>
<evidence type="ECO:0000256" key="4">
    <source>
        <dbReference type="ARBA" id="ARBA00022741"/>
    </source>
</evidence>
<dbReference type="SUPFAM" id="SSF52402">
    <property type="entry name" value="Adenine nucleotide alpha hydrolases-like"/>
    <property type="match status" value="1"/>
</dbReference>
<keyword evidence="5" id="KW-0067">ATP-binding</keyword>
<evidence type="ECO:0000256" key="2">
    <source>
        <dbReference type="ARBA" id="ARBA00022598"/>
    </source>
</evidence>
<reference evidence="8 9" key="1">
    <citation type="submission" date="2015-01" db="EMBL/GenBank/DDBJ databases">
        <title>Genome Sequencing of Rickettsiales /home/snadendla/prok_pipe/test/illegal_ec_num.txt.</title>
        <authorList>
            <person name="Daugherty S.C."/>
            <person name="Su Q."/>
            <person name="Abolude K."/>
            <person name="Beier-Sexton M."/>
            <person name="Carlyon J.A."/>
            <person name="Carter R."/>
            <person name="Day N.P."/>
            <person name="Dumler S.J."/>
            <person name="Dyachenko V."/>
            <person name="Godinez A."/>
            <person name="Kurtti T.J."/>
            <person name="Lichay M."/>
            <person name="Mullins K.E."/>
            <person name="Ott S."/>
            <person name="Pappas-Brown V."/>
            <person name="Paris D.H."/>
            <person name="Patel P."/>
            <person name="Richards A.L."/>
            <person name="Sadzewicz L."/>
            <person name="Sears K."/>
            <person name="Seidman D."/>
            <person name="Sengamalay N."/>
            <person name="Stenos J."/>
            <person name="Tallon L.J."/>
            <person name="Vincent G."/>
            <person name="Fraser C.M."/>
            <person name="Munderloh U."/>
            <person name="Dunning-Hotopp J.C."/>
        </authorList>
    </citation>
    <scope>NUCLEOTIDE SEQUENCE [LARGE SCALE GENOMIC DNA]</scope>
    <source>
        <strain evidence="8 9">T170-B</strain>
    </source>
</reference>
<accession>A0A0F3RDA2</accession>
<gene>
    <name evidence="8" type="ORF">RAT170B_1478</name>
</gene>
<evidence type="ECO:0000256" key="6">
    <source>
        <dbReference type="ARBA" id="ARBA00048539"/>
    </source>
</evidence>
<dbReference type="EMBL" id="LAOQ01000006">
    <property type="protein sequence ID" value="KJW04102.1"/>
    <property type="molecule type" value="Genomic_DNA"/>
</dbReference>
<feature type="domain" description="tRNA(Ile)-lysidine/2-thiocytidine synthase N-terminal" evidence="7">
    <location>
        <begin position="22"/>
        <end position="125"/>
    </location>
</feature>
<dbReference type="GO" id="GO:0005524">
    <property type="term" value="F:ATP binding"/>
    <property type="evidence" value="ECO:0007669"/>
    <property type="project" value="UniProtKB-KW"/>
</dbReference>
<evidence type="ECO:0000256" key="3">
    <source>
        <dbReference type="ARBA" id="ARBA00022694"/>
    </source>
</evidence>
<keyword evidence="2" id="KW-0436">Ligase</keyword>
<evidence type="ECO:0000313" key="9">
    <source>
        <dbReference type="Proteomes" id="UP000033736"/>
    </source>
</evidence>
<keyword evidence="4" id="KW-0547">Nucleotide-binding</keyword>
<dbReference type="Pfam" id="PF01171">
    <property type="entry name" value="ATP_bind_3"/>
    <property type="match status" value="1"/>
</dbReference>
<evidence type="ECO:0000313" key="8">
    <source>
        <dbReference type="EMBL" id="KJW04102.1"/>
    </source>
</evidence>
<protein>
    <recommendedName>
        <fullName evidence="1">tRNA(Ile)-lysidine synthetase</fullName>
        <ecNumber evidence="1">6.3.4.19</ecNumber>
    </recommendedName>
</protein>
<keyword evidence="9" id="KW-1185">Reference proteome</keyword>
<sequence length="128" mass="14818">MLYEKFEYNINNLIGNFGLSKISIAVSGGSDSVALLYLANIWAEKNNIELFVISVDHNLREQSKQETHYIQNISNSLNRKHYSLSFDHQNNFSNLQERAREGRYDLMTNLCLELDILVLLTAHHEMIT</sequence>
<comment type="catalytic activity">
    <reaction evidence="6">
        <text>cytidine(34) in tRNA(Ile2) + L-lysine + ATP = lysidine(34) in tRNA(Ile2) + AMP + diphosphate + H(+)</text>
        <dbReference type="Rhea" id="RHEA:43744"/>
        <dbReference type="Rhea" id="RHEA-COMP:10625"/>
        <dbReference type="Rhea" id="RHEA-COMP:10670"/>
        <dbReference type="ChEBI" id="CHEBI:15378"/>
        <dbReference type="ChEBI" id="CHEBI:30616"/>
        <dbReference type="ChEBI" id="CHEBI:32551"/>
        <dbReference type="ChEBI" id="CHEBI:33019"/>
        <dbReference type="ChEBI" id="CHEBI:82748"/>
        <dbReference type="ChEBI" id="CHEBI:83665"/>
        <dbReference type="ChEBI" id="CHEBI:456215"/>
        <dbReference type="EC" id="6.3.4.19"/>
    </reaction>
</comment>
<dbReference type="EC" id="6.3.4.19" evidence="1"/>
<dbReference type="InterPro" id="IPR014729">
    <property type="entry name" value="Rossmann-like_a/b/a_fold"/>
</dbReference>
<name>A0A0F3RDA2_9RICK</name>
<dbReference type="InterPro" id="IPR012795">
    <property type="entry name" value="tRNA_Ile_lys_synt_N"/>
</dbReference>
<dbReference type="PANTHER" id="PTHR43033">
    <property type="entry name" value="TRNA(ILE)-LYSIDINE SYNTHASE-RELATED"/>
    <property type="match status" value="1"/>
</dbReference>
<keyword evidence="3" id="KW-0819">tRNA processing</keyword>
<dbReference type="AlphaFoldDB" id="A0A0F3RDA2"/>
<comment type="caution">
    <text evidence="8">The sequence shown here is derived from an EMBL/GenBank/DDBJ whole genome shotgun (WGS) entry which is preliminary data.</text>
</comment>
<dbReference type="PANTHER" id="PTHR43033:SF1">
    <property type="entry name" value="TRNA(ILE)-LYSIDINE SYNTHASE-RELATED"/>
    <property type="match status" value="1"/>
</dbReference>
<dbReference type="CDD" id="cd01992">
    <property type="entry name" value="TilS_N"/>
    <property type="match status" value="1"/>
</dbReference>
<dbReference type="PATRIC" id="fig|1268837.3.peg.1706"/>
<evidence type="ECO:0000256" key="5">
    <source>
        <dbReference type="ARBA" id="ARBA00022840"/>
    </source>
</evidence>
<dbReference type="Gene3D" id="3.40.50.620">
    <property type="entry name" value="HUPs"/>
    <property type="match status" value="1"/>
</dbReference>
<dbReference type="InterPro" id="IPR011063">
    <property type="entry name" value="TilS/TtcA_N"/>
</dbReference>
<organism evidence="8 9">
    <name type="scientific">Rickettsia argasii T170-B</name>
    <dbReference type="NCBI Taxonomy" id="1268837"/>
    <lineage>
        <taxon>Bacteria</taxon>
        <taxon>Pseudomonadati</taxon>
        <taxon>Pseudomonadota</taxon>
        <taxon>Alphaproteobacteria</taxon>
        <taxon>Rickettsiales</taxon>
        <taxon>Rickettsiaceae</taxon>
        <taxon>Rickettsieae</taxon>
        <taxon>Rickettsia</taxon>
        <taxon>spotted fever group</taxon>
    </lineage>
</organism>
<dbReference type="GO" id="GO:0032267">
    <property type="term" value="F:tRNA(Ile)-lysidine synthase activity"/>
    <property type="evidence" value="ECO:0007669"/>
    <property type="project" value="UniProtKB-EC"/>
</dbReference>
<dbReference type="GO" id="GO:0008033">
    <property type="term" value="P:tRNA processing"/>
    <property type="evidence" value="ECO:0007669"/>
    <property type="project" value="UniProtKB-KW"/>
</dbReference>